<keyword evidence="5" id="KW-0175">Coiled coil</keyword>
<dbReference type="Gene3D" id="3.30.565.10">
    <property type="entry name" value="Histidine kinase-like ATPase, C-terminal domain"/>
    <property type="match status" value="1"/>
</dbReference>
<accession>A0A2A4FV55</accession>
<dbReference type="InterPro" id="IPR001789">
    <property type="entry name" value="Sig_transdc_resp-reg_receiver"/>
</dbReference>
<dbReference type="Gene3D" id="3.40.50.2300">
    <property type="match status" value="1"/>
</dbReference>
<dbReference type="NCBIfam" id="TIGR00229">
    <property type="entry name" value="sensory_box"/>
    <property type="match status" value="2"/>
</dbReference>
<evidence type="ECO:0000256" key="3">
    <source>
        <dbReference type="ARBA" id="ARBA00022553"/>
    </source>
</evidence>
<comment type="caution">
    <text evidence="10">The sequence shown here is derived from an EMBL/GenBank/DDBJ whole genome shotgun (WGS) entry which is preliminary data.</text>
</comment>
<evidence type="ECO:0000259" key="7">
    <source>
        <dbReference type="PROSITE" id="PS50110"/>
    </source>
</evidence>
<dbReference type="PROSITE" id="PS50109">
    <property type="entry name" value="HIS_KIN"/>
    <property type="match status" value="1"/>
</dbReference>
<dbReference type="Gene3D" id="1.10.287.130">
    <property type="match status" value="1"/>
</dbReference>
<evidence type="ECO:0000259" key="8">
    <source>
        <dbReference type="PROSITE" id="PS50112"/>
    </source>
</evidence>
<name>A0A2A4FV55_9SPHN</name>
<dbReference type="SUPFAM" id="SSF52172">
    <property type="entry name" value="CheY-like"/>
    <property type="match status" value="1"/>
</dbReference>
<dbReference type="Pfam" id="PF00072">
    <property type="entry name" value="Response_reg"/>
    <property type="match status" value="1"/>
</dbReference>
<feature type="modified residue" description="4-aspartylphosphate" evidence="4">
    <location>
        <position position="566"/>
    </location>
</feature>
<dbReference type="PANTHER" id="PTHR43065">
    <property type="entry name" value="SENSOR HISTIDINE KINASE"/>
    <property type="match status" value="1"/>
</dbReference>
<comment type="catalytic activity">
    <reaction evidence="1">
        <text>ATP + protein L-histidine = ADP + protein N-phospho-L-histidine.</text>
        <dbReference type="EC" id="2.7.13.3"/>
    </reaction>
</comment>
<evidence type="ECO:0000313" key="10">
    <source>
        <dbReference type="EMBL" id="PCE42062.1"/>
    </source>
</evidence>
<evidence type="ECO:0000256" key="2">
    <source>
        <dbReference type="ARBA" id="ARBA00012438"/>
    </source>
</evidence>
<dbReference type="CDD" id="cd00082">
    <property type="entry name" value="HisKA"/>
    <property type="match status" value="1"/>
</dbReference>
<dbReference type="SMART" id="SM00091">
    <property type="entry name" value="PAS"/>
    <property type="match status" value="2"/>
</dbReference>
<protein>
    <recommendedName>
        <fullName evidence="2">histidine kinase</fullName>
        <ecNumber evidence="2">2.7.13.3</ecNumber>
    </recommendedName>
</protein>
<feature type="domain" description="PAC" evidence="9">
    <location>
        <begin position="215"/>
        <end position="267"/>
    </location>
</feature>
<feature type="domain" description="PAC" evidence="9">
    <location>
        <begin position="87"/>
        <end position="139"/>
    </location>
</feature>
<evidence type="ECO:0000256" key="4">
    <source>
        <dbReference type="PROSITE-ProRule" id="PRU00169"/>
    </source>
</evidence>
<feature type="domain" description="PAS" evidence="8">
    <location>
        <begin position="12"/>
        <end position="85"/>
    </location>
</feature>
<evidence type="ECO:0000256" key="5">
    <source>
        <dbReference type="SAM" id="Coils"/>
    </source>
</evidence>
<evidence type="ECO:0000313" key="11">
    <source>
        <dbReference type="Proteomes" id="UP000218934"/>
    </source>
</evidence>
<dbReference type="Gene3D" id="3.30.450.20">
    <property type="entry name" value="PAS domain"/>
    <property type="match status" value="2"/>
</dbReference>
<reference evidence="10 11" key="1">
    <citation type="submission" date="2017-09" db="EMBL/GenBank/DDBJ databases">
        <title>The Catabolism of 3,6-Dichlorosalicylic acid is Initiated by the Cytochrome P450 Monooxygenase DsmABC in Rhizorhabdus dicambivorans Ndbn-20.</title>
        <authorList>
            <person name="Na L."/>
        </authorList>
    </citation>
    <scope>NUCLEOTIDE SEQUENCE [LARGE SCALE GENOMIC DNA]</scope>
    <source>
        <strain evidence="10 11">Ndbn-20m</strain>
    </source>
</reference>
<dbReference type="InterPro" id="IPR036890">
    <property type="entry name" value="HATPase_C_sf"/>
</dbReference>
<dbReference type="PROSITE" id="PS50110">
    <property type="entry name" value="RESPONSE_REGULATORY"/>
    <property type="match status" value="1"/>
</dbReference>
<dbReference type="OrthoDB" id="9796100at2"/>
<organism evidence="10 11">
    <name type="scientific">Rhizorhabdus dicambivorans</name>
    <dbReference type="NCBI Taxonomy" id="1850238"/>
    <lineage>
        <taxon>Bacteria</taxon>
        <taxon>Pseudomonadati</taxon>
        <taxon>Pseudomonadota</taxon>
        <taxon>Alphaproteobacteria</taxon>
        <taxon>Sphingomonadales</taxon>
        <taxon>Sphingomonadaceae</taxon>
        <taxon>Rhizorhabdus</taxon>
    </lineage>
</organism>
<dbReference type="SMART" id="SM00387">
    <property type="entry name" value="HATPase_c"/>
    <property type="match status" value="1"/>
</dbReference>
<keyword evidence="11" id="KW-1185">Reference proteome</keyword>
<proteinExistence type="predicted"/>
<dbReference type="KEGG" id="rdi:CMV14_18445"/>
<evidence type="ECO:0000259" key="6">
    <source>
        <dbReference type="PROSITE" id="PS50109"/>
    </source>
</evidence>
<evidence type="ECO:0000259" key="9">
    <source>
        <dbReference type="PROSITE" id="PS50113"/>
    </source>
</evidence>
<dbReference type="SUPFAM" id="SSF55874">
    <property type="entry name" value="ATPase domain of HSP90 chaperone/DNA topoisomerase II/histidine kinase"/>
    <property type="match status" value="1"/>
</dbReference>
<dbReference type="InterPro" id="IPR001610">
    <property type="entry name" value="PAC"/>
</dbReference>
<dbReference type="PROSITE" id="PS50113">
    <property type="entry name" value="PAC"/>
    <property type="match status" value="2"/>
</dbReference>
<dbReference type="InterPro" id="IPR005467">
    <property type="entry name" value="His_kinase_dom"/>
</dbReference>
<dbReference type="AlphaFoldDB" id="A0A2A4FV55"/>
<dbReference type="EMBL" id="NWUF01000010">
    <property type="protein sequence ID" value="PCE42062.1"/>
    <property type="molecule type" value="Genomic_DNA"/>
</dbReference>
<keyword evidence="10" id="KW-0418">Kinase</keyword>
<feature type="coiled-coil region" evidence="5">
    <location>
        <begin position="528"/>
        <end position="558"/>
    </location>
</feature>
<dbReference type="SUPFAM" id="SSF47384">
    <property type="entry name" value="Homodimeric domain of signal transducing histidine kinase"/>
    <property type="match status" value="1"/>
</dbReference>
<evidence type="ECO:0000256" key="1">
    <source>
        <dbReference type="ARBA" id="ARBA00000085"/>
    </source>
</evidence>
<dbReference type="InterPro" id="IPR036097">
    <property type="entry name" value="HisK_dim/P_sf"/>
</dbReference>
<dbReference type="PANTHER" id="PTHR43065:SF49">
    <property type="entry name" value="HISTIDINE KINASE"/>
    <property type="match status" value="1"/>
</dbReference>
<dbReference type="SMART" id="SM00388">
    <property type="entry name" value="HisKA"/>
    <property type="match status" value="1"/>
</dbReference>
<keyword evidence="3 4" id="KW-0597">Phosphoprotein</keyword>
<dbReference type="EC" id="2.7.13.3" evidence="2"/>
<dbReference type="SMART" id="SM00086">
    <property type="entry name" value="PAC"/>
    <property type="match status" value="2"/>
</dbReference>
<feature type="domain" description="PAS" evidence="8">
    <location>
        <begin position="140"/>
        <end position="213"/>
    </location>
</feature>
<dbReference type="SUPFAM" id="SSF55785">
    <property type="entry name" value="PYP-like sensor domain (PAS domain)"/>
    <property type="match status" value="2"/>
</dbReference>
<dbReference type="InterPro" id="IPR003661">
    <property type="entry name" value="HisK_dim/P_dom"/>
</dbReference>
<keyword evidence="10" id="KW-0808">Transferase</keyword>
<gene>
    <name evidence="10" type="ORF">COO09_12150</name>
</gene>
<dbReference type="InterPro" id="IPR035965">
    <property type="entry name" value="PAS-like_dom_sf"/>
</dbReference>
<feature type="domain" description="Histidine kinase" evidence="6">
    <location>
        <begin position="287"/>
        <end position="497"/>
    </location>
</feature>
<sequence length="630" mass="69661">MNDRSTLEAQAGEQRYQLLVNAISDYAVYMLDPSGRIVTWNSGARRFKGYEADEIVGQHFSRFFTSEDRTAGMPETILRTAREEGRYEGEGLRIRKDGSLIWVHVVVDPIVADDGTLIGFAKITRDITERRATERALYAAEQRFRMLVQGVRDYAIYMLDLDGRVTNWNAGAEAIKGYRADEIVGEHFSRFYTEEDRIRGEPGRALETALREGRYEREAERVRKGGTRFWAHVVIDPIHDEQGRLIGFAKITRDITEKKRAQEELEQARAALFQSQKMQALGELTGGIAHDFNNLMTVIRGSAELLQKEELVPEKRRRYVRAITETADKATALTAKLLAFGRRQALRPEVLDLGSRLDAFGEVLSRTLGSLIEVKLELAPDLWPIEADAAELETALLNAAFNARDAMPDGGSLTISAQNVADEDAVCIALRDTGEGIAPDILERVFEPFFTTKPVGKGTGLGLSQIHGFAAQTGGRARIESVPGGGTTVSLLLPRTDKVPDLGAAARSAIANWKRLDVLLVEDNDNVRQFARAMLGELRADVTEAENAETALDLLERRRFDLVFSDIVMPGMSGLDLARRLRDTKPAQRVLLATGYSREVAGGEAAGFHIVQKPYGAESLTAAISLALAD</sequence>
<dbReference type="InterPro" id="IPR011006">
    <property type="entry name" value="CheY-like_superfamily"/>
</dbReference>
<feature type="domain" description="Response regulatory" evidence="7">
    <location>
        <begin position="517"/>
        <end position="628"/>
    </location>
</feature>
<dbReference type="GO" id="GO:0000155">
    <property type="term" value="F:phosphorelay sensor kinase activity"/>
    <property type="evidence" value="ECO:0007669"/>
    <property type="project" value="InterPro"/>
</dbReference>
<dbReference type="RefSeq" id="WP_066962568.1">
    <property type="nucleotide sequence ID" value="NZ_CP023449.1"/>
</dbReference>
<dbReference type="Pfam" id="PF02518">
    <property type="entry name" value="HATPase_c"/>
    <property type="match status" value="1"/>
</dbReference>
<dbReference type="Pfam" id="PF00512">
    <property type="entry name" value="HisKA"/>
    <property type="match status" value="1"/>
</dbReference>
<dbReference type="InterPro" id="IPR000014">
    <property type="entry name" value="PAS"/>
</dbReference>
<dbReference type="SMART" id="SM00448">
    <property type="entry name" value="REC"/>
    <property type="match status" value="1"/>
</dbReference>
<dbReference type="InterPro" id="IPR000700">
    <property type="entry name" value="PAS-assoc_C"/>
</dbReference>
<dbReference type="Proteomes" id="UP000218934">
    <property type="component" value="Unassembled WGS sequence"/>
</dbReference>
<dbReference type="InterPro" id="IPR003594">
    <property type="entry name" value="HATPase_dom"/>
</dbReference>
<dbReference type="InterPro" id="IPR004358">
    <property type="entry name" value="Sig_transdc_His_kin-like_C"/>
</dbReference>
<feature type="coiled-coil region" evidence="5">
    <location>
        <begin position="248"/>
        <end position="278"/>
    </location>
</feature>
<dbReference type="Pfam" id="PF13426">
    <property type="entry name" value="PAS_9"/>
    <property type="match status" value="2"/>
</dbReference>
<dbReference type="PRINTS" id="PR00344">
    <property type="entry name" value="BCTRLSENSOR"/>
</dbReference>
<dbReference type="PROSITE" id="PS50112">
    <property type="entry name" value="PAS"/>
    <property type="match status" value="2"/>
</dbReference>
<dbReference type="CDD" id="cd00130">
    <property type="entry name" value="PAS"/>
    <property type="match status" value="2"/>
</dbReference>